<keyword evidence="3" id="KW-1185">Reference proteome</keyword>
<evidence type="ECO:0000313" key="3">
    <source>
        <dbReference type="Proteomes" id="UP001239445"/>
    </source>
</evidence>
<proteinExistence type="predicted"/>
<evidence type="ECO:0000256" key="1">
    <source>
        <dbReference type="SAM" id="MobiDB-lite"/>
    </source>
</evidence>
<organism evidence="2 3">
    <name type="scientific">Echria macrotheca</name>
    <dbReference type="NCBI Taxonomy" id="438768"/>
    <lineage>
        <taxon>Eukaryota</taxon>
        <taxon>Fungi</taxon>
        <taxon>Dikarya</taxon>
        <taxon>Ascomycota</taxon>
        <taxon>Pezizomycotina</taxon>
        <taxon>Sordariomycetes</taxon>
        <taxon>Sordariomycetidae</taxon>
        <taxon>Sordariales</taxon>
        <taxon>Schizotheciaceae</taxon>
        <taxon>Echria</taxon>
    </lineage>
</organism>
<name>A0AAJ0FAX1_9PEZI</name>
<accession>A0AAJ0FAX1</accession>
<sequence length="328" mass="37500">MPRGKRNNNNKNRWASTTHVQTSCNKAAPVAAAKPVVKEEMAKGYYKLTETGPDIYKCRVCHYFKPKNRFYKSSMKKRYEGFDSGHVLDDKDALPICSTCHEDEHVKNQSTTWLEGDGAHSGAIPALYKPNELEYDLNRYRDLHRINVHPSARKRISPPQVNIVNRPPAWQFKITAEIEDELLRRIDAAAAPVHDIAASLPLPTRTATKGRYDYQAVYRRAVELAPKPGDFSEWLKKFKAHEAATSAQTFKTRYALSDWCLFEKVGTKNNIQDWGNGVVKEEETKKYDGPRDAANWGNIPLLFQKPRSQGKPSSCPQHPPWMYLKDRD</sequence>
<feature type="region of interest" description="Disordered" evidence="1">
    <location>
        <begin position="306"/>
        <end position="328"/>
    </location>
</feature>
<evidence type="ECO:0000313" key="2">
    <source>
        <dbReference type="EMBL" id="KAK1754590.1"/>
    </source>
</evidence>
<dbReference type="AlphaFoldDB" id="A0AAJ0FAX1"/>
<gene>
    <name evidence="2" type="ORF">QBC47DRAFT_461664</name>
</gene>
<comment type="caution">
    <text evidence="2">The sequence shown here is derived from an EMBL/GenBank/DDBJ whole genome shotgun (WGS) entry which is preliminary data.</text>
</comment>
<dbReference type="EMBL" id="MU839835">
    <property type="protein sequence ID" value="KAK1754590.1"/>
    <property type="molecule type" value="Genomic_DNA"/>
</dbReference>
<protein>
    <submittedName>
        <fullName evidence="2">Uncharacterized protein</fullName>
    </submittedName>
</protein>
<reference evidence="2" key="1">
    <citation type="submission" date="2023-06" db="EMBL/GenBank/DDBJ databases">
        <title>Genome-scale phylogeny and comparative genomics of the fungal order Sordariales.</title>
        <authorList>
            <consortium name="Lawrence Berkeley National Laboratory"/>
            <person name="Hensen N."/>
            <person name="Bonometti L."/>
            <person name="Westerberg I."/>
            <person name="Brannstrom I.O."/>
            <person name="Guillou S."/>
            <person name="Cros-Aarteil S."/>
            <person name="Calhoun S."/>
            <person name="Haridas S."/>
            <person name="Kuo A."/>
            <person name="Mondo S."/>
            <person name="Pangilinan J."/>
            <person name="Riley R."/>
            <person name="Labutti K."/>
            <person name="Andreopoulos B."/>
            <person name="Lipzen A."/>
            <person name="Chen C."/>
            <person name="Yanf M."/>
            <person name="Daum C."/>
            <person name="Ng V."/>
            <person name="Clum A."/>
            <person name="Steindorff A."/>
            <person name="Ohm R."/>
            <person name="Martin F."/>
            <person name="Silar P."/>
            <person name="Natvig D."/>
            <person name="Lalanne C."/>
            <person name="Gautier V."/>
            <person name="Ament-Velasquez S.L."/>
            <person name="Kruys A."/>
            <person name="Hutchinson M.I."/>
            <person name="Powell A.J."/>
            <person name="Barry K."/>
            <person name="Miller A.N."/>
            <person name="Grigoriev I.V."/>
            <person name="Debuchy R."/>
            <person name="Gladieux P."/>
            <person name="Thoren M.H."/>
            <person name="Johannesson H."/>
        </authorList>
    </citation>
    <scope>NUCLEOTIDE SEQUENCE</scope>
    <source>
        <strain evidence="2">PSN4</strain>
    </source>
</reference>
<feature type="compositionally biased region" description="Polar residues" evidence="1">
    <location>
        <begin position="306"/>
        <end position="316"/>
    </location>
</feature>
<dbReference type="Proteomes" id="UP001239445">
    <property type="component" value="Unassembled WGS sequence"/>
</dbReference>